<dbReference type="GO" id="GO:0071555">
    <property type="term" value="P:cell wall organization"/>
    <property type="evidence" value="ECO:0007669"/>
    <property type="project" value="UniProtKB-UniRule"/>
</dbReference>
<comment type="similarity">
    <text evidence="1 7">Belongs to the glycosyltransferase 37 family.</text>
</comment>
<evidence type="ECO:0000256" key="3">
    <source>
        <dbReference type="ARBA" id="ARBA00022679"/>
    </source>
</evidence>
<gene>
    <name evidence="8" type="ORF">CEURO_LOCUS6886</name>
</gene>
<protein>
    <recommendedName>
        <fullName evidence="7">Fucosyltransferase</fullName>
        <ecNumber evidence="7">2.4.1.-</ecNumber>
    </recommendedName>
</protein>
<dbReference type="GO" id="GO:0042546">
    <property type="term" value="P:cell wall biogenesis"/>
    <property type="evidence" value="ECO:0007669"/>
    <property type="project" value="InterPro"/>
</dbReference>
<keyword evidence="7" id="KW-0812">Transmembrane</keyword>
<evidence type="ECO:0000256" key="6">
    <source>
        <dbReference type="ARBA" id="ARBA00023316"/>
    </source>
</evidence>
<dbReference type="Gene3D" id="3.40.50.11340">
    <property type="match status" value="1"/>
</dbReference>
<evidence type="ECO:0000256" key="2">
    <source>
        <dbReference type="ARBA" id="ARBA00022676"/>
    </source>
</evidence>
<dbReference type="PANTHER" id="PTHR31889">
    <property type="entry name" value="FUCOSYLTRANSFERASE 2-RELATED"/>
    <property type="match status" value="1"/>
</dbReference>
<keyword evidence="7" id="KW-1133">Transmembrane helix</keyword>
<dbReference type="AlphaFoldDB" id="A0A9P0YXD2"/>
<dbReference type="GO" id="GO:0008107">
    <property type="term" value="F:galactoside 2-alpha-L-fucosyltransferase activity"/>
    <property type="evidence" value="ECO:0007669"/>
    <property type="project" value="InterPro"/>
</dbReference>
<dbReference type="InterPro" id="IPR004938">
    <property type="entry name" value="XG_FTase"/>
</dbReference>
<keyword evidence="6 7" id="KW-0961">Cell wall biogenesis/degradation</keyword>
<keyword evidence="5" id="KW-0325">Glycoprotein</keyword>
<keyword evidence="7" id="KW-0472">Membrane</keyword>
<dbReference type="EMBL" id="CAMAPE010000010">
    <property type="protein sequence ID" value="CAH9078665.1"/>
    <property type="molecule type" value="Genomic_DNA"/>
</dbReference>
<dbReference type="PANTHER" id="PTHR31889:SF52">
    <property type="entry name" value="FUCOSYLTRANSFERASE"/>
    <property type="match status" value="1"/>
</dbReference>
<evidence type="ECO:0000256" key="4">
    <source>
        <dbReference type="ARBA" id="ARBA00023034"/>
    </source>
</evidence>
<dbReference type="EC" id="2.4.1.-" evidence="7"/>
<evidence type="ECO:0000256" key="5">
    <source>
        <dbReference type="ARBA" id="ARBA00023180"/>
    </source>
</evidence>
<evidence type="ECO:0000256" key="1">
    <source>
        <dbReference type="ARBA" id="ARBA00010481"/>
    </source>
</evidence>
<proteinExistence type="inferred from homology"/>
<sequence length="552" mass="63400">MRSYKTWSGHHPNSSSGLHQIKIFHKVVESKYGLISWPILVALLVNITVLLSVFTLLKEQQLFDGFSVVANARSSHSKPEKEGELDDELLGGLLHSIFDERSCPSRYQSVHYLKGLKRQPSPYLISKLRSYEVLHRQCEPYTEQYNKTVQLIQSGGELSPTHCKYVIWTPFSGMGNRILTLASTFIYAILTNRILLLDFRDFTSDLFCEPFPETSWILPRDFPIAHYLGEFNQTSSYCHGYMVKNNLTGQSSGIPPFIYLNLIYDMDQYDESFFRDTEQQKLLIKVPWIIVMSDEYFIPSLFMMKSFKEELENMFPDKDSVFHLLGRYLLHPTELVWGLITRYYQAYLAQADDKIGVQIRVFDGPSWPLQHVFDQIITCTSMWNILPPVIKNGHRSTGTGHREIKNTTKVVLVTALNPGYSDAIRLMYSMNPTETGEVIQVHQPSHEEYQKMEDLLHYTRALAEIYLLAMSDTLVTSACSTFGYVAQGLGGLESWVMYKPENDTVPDPSCGRVLSMEPCFHLPPSHTIMEHVSYVRPCEDKLNGLKLYKDTN</sequence>
<keyword evidence="9" id="KW-1185">Reference proteome</keyword>
<evidence type="ECO:0000313" key="8">
    <source>
        <dbReference type="EMBL" id="CAH9078665.1"/>
    </source>
</evidence>
<comment type="function">
    <text evidence="7">May be involved in cell wall biosynthesis.</text>
</comment>
<reference evidence="8" key="1">
    <citation type="submission" date="2022-07" db="EMBL/GenBank/DDBJ databases">
        <authorList>
            <person name="Macas J."/>
            <person name="Novak P."/>
            <person name="Neumann P."/>
        </authorList>
    </citation>
    <scope>NUCLEOTIDE SEQUENCE</scope>
</reference>
<dbReference type="Pfam" id="PF03254">
    <property type="entry name" value="XG_FTase"/>
    <property type="match status" value="1"/>
</dbReference>
<dbReference type="Proteomes" id="UP001152484">
    <property type="component" value="Unassembled WGS sequence"/>
</dbReference>
<keyword evidence="2 7" id="KW-0328">Glycosyltransferase</keyword>
<dbReference type="OrthoDB" id="428346at2759"/>
<evidence type="ECO:0000256" key="7">
    <source>
        <dbReference type="RuleBase" id="RU367004"/>
    </source>
</evidence>
<comment type="subcellular location">
    <subcellularLocation>
        <location evidence="7">Golgi apparatus</location>
        <location evidence="7">Golgi stack membrane</location>
        <topology evidence="7">Single-pass type II membrane protein</topology>
    </subcellularLocation>
</comment>
<dbReference type="GO" id="GO:0009969">
    <property type="term" value="P:xyloglucan biosynthetic process"/>
    <property type="evidence" value="ECO:0007669"/>
    <property type="project" value="TreeGrafter"/>
</dbReference>
<accession>A0A9P0YXD2</accession>
<keyword evidence="4 7" id="KW-0333">Golgi apparatus</keyword>
<dbReference type="GO" id="GO:0032580">
    <property type="term" value="C:Golgi cisterna membrane"/>
    <property type="evidence" value="ECO:0007669"/>
    <property type="project" value="UniProtKB-SubCell"/>
</dbReference>
<dbReference type="FunFam" id="3.40.50.11340:FF:000005">
    <property type="entry name" value="Galactoside 2-alpha-L-fucosyltransferase"/>
    <property type="match status" value="1"/>
</dbReference>
<comment type="caution">
    <text evidence="8">The sequence shown here is derived from an EMBL/GenBank/DDBJ whole genome shotgun (WGS) entry which is preliminary data.</text>
</comment>
<evidence type="ECO:0000313" key="9">
    <source>
        <dbReference type="Proteomes" id="UP001152484"/>
    </source>
</evidence>
<keyword evidence="3 7" id="KW-0808">Transferase</keyword>
<feature type="transmembrane region" description="Helical" evidence="7">
    <location>
        <begin position="35"/>
        <end position="57"/>
    </location>
</feature>
<organism evidence="8 9">
    <name type="scientific">Cuscuta europaea</name>
    <name type="common">European dodder</name>
    <dbReference type="NCBI Taxonomy" id="41803"/>
    <lineage>
        <taxon>Eukaryota</taxon>
        <taxon>Viridiplantae</taxon>
        <taxon>Streptophyta</taxon>
        <taxon>Embryophyta</taxon>
        <taxon>Tracheophyta</taxon>
        <taxon>Spermatophyta</taxon>
        <taxon>Magnoliopsida</taxon>
        <taxon>eudicotyledons</taxon>
        <taxon>Gunneridae</taxon>
        <taxon>Pentapetalae</taxon>
        <taxon>asterids</taxon>
        <taxon>lamiids</taxon>
        <taxon>Solanales</taxon>
        <taxon>Convolvulaceae</taxon>
        <taxon>Cuscuteae</taxon>
        <taxon>Cuscuta</taxon>
        <taxon>Cuscuta subgen. Cuscuta</taxon>
    </lineage>
</organism>
<name>A0A9P0YXD2_CUSEU</name>